<gene>
    <name evidence="2" type="ORF">CHO01_24670</name>
    <name evidence="3" type="ORF">HNR08_003784</name>
</gene>
<dbReference type="InterPro" id="IPR032466">
    <property type="entry name" value="Metal_Hydrolase"/>
</dbReference>
<dbReference type="InterPro" id="IPR011059">
    <property type="entry name" value="Metal-dep_hydrolase_composite"/>
</dbReference>
<dbReference type="SUPFAM" id="SSF51556">
    <property type="entry name" value="Metallo-dependent hydrolases"/>
    <property type="match status" value="1"/>
</dbReference>
<dbReference type="EMBL" id="JACHDN010000001">
    <property type="protein sequence ID" value="MBB5475048.1"/>
    <property type="molecule type" value="Genomic_DNA"/>
</dbReference>
<evidence type="ECO:0000259" key="1">
    <source>
        <dbReference type="Pfam" id="PF07969"/>
    </source>
</evidence>
<evidence type="ECO:0000313" key="3">
    <source>
        <dbReference type="EMBL" id="MBB5475048.1"/>
    </source>
</evidence>
<evidence type="ECO:0000313" key="2">
    <source>
        <dbReference type="EMBL" id="GEL47351.1"/>
    </source>
</evidence>
<dbReference type="RefSeq" id="WP_146838384.1">
    <property type="nucleotide sequence ID" value="NZ_BJVQ01000036.1"/>
</dbReference>
<dbReference type="Gene3D" id="3.10.310.70">
    <property type="match status" value="1"/>
</dbReference>
<dbReference type="Gene3D" id="2.30.40.10">
    <property type="entry name" value="Urease, subunit C, domain 1"/>
    <property type="match status" value="1"/>
</dbReference>
<dbReference type="PANTHER" id="PTHR22642:SF2">
    <property type="entry name" value="PROTEIN LONG AFTER FAR-RED 3"/>
    <property type="match status" value="1"/>
</dbReference>
<comment type="caution">
    <text evidence="2">The sequence shown here is derived from an EMBL/GenBank/DDBJ whole genome shotgun (WGS) entry which is preliminary data.</text>
</comment>
<dbReference type="Gene3D" id="3.20.20.140">
    <property type="entry name" value="Metal-dependent hydrolases"/>
    <property type="match status" value="1"/>
</dbReference>
<sequence>MTSTLYRGGTVLTPDVPAATALLVADGRFAWVGAAADAPEADEVVELGGALVTPGFVDAHAHVLDTGLRLDALDLSGARRVDDVLAAVRDAVDGPLGRRLASDGAPLTGYGWDEHAWDEGRAPTRAEVDAAAGGAPVYLGRVDLHSGVVSTSFAQVLGLPALPGWHEDGQVTGEAHAAARTAVREAAGARRAELDERALAAAARAGIVALHEQSVPHADTRVGLADLLARTADPASGLPLVVGYRAERCETTDDARELLAAVPGLTGIGGDLAVDGSLGSRTAALRAPYADAPGDAGQLDLTAEQVSNHVAAVTRAGVQAAFHVIGDRAMDEVLLGFRAAAEVEGVEGVRRAGHRLEHASMLDAPALATLVLLGLTVSAQPAFDAAWGGDGGLYAARLGAGRAASLHPLADLRAAGVPLAFGSDSPVTPFDPWGAVRAAARHRTADQRLPVAAALAAHARGGWLAAGSTEPDAGLLRVGAPADLAVWGSAGLPALDPGDPAPDCLRTVRAGVVLHDALG</sequence>
<dbReference type="Pfam" id="PF07969">
    <property type="entry name" value="Amidohydro_3"/>
    <property type="match status" value="1"/>
</dbReference>
<keyword evidence="4" id="KW-1185">Reference proteome</keyword>
<reference evidence="3 5" key="2">
    <citation type="submission" date="2020-08" db="EMBL/GenBank/DDBJ databases">
        <title>Sequencing the genomes of 1000 actinobacteria strains.</title>
        <authorList>
            <person name="Klenk H.-P."/>
        </authorList>
    </citation>
    <scope>NUCLEOTIDE SEQUENCE [LARGE SCALE GENOMIC DNA]</scope>
    <source>
        <strain evidence="3 5">DSM 9581</strain>
    </source>
</reference>
<dbReference type="Proteomes" id="UP000321723">
    <property type="component" value="Unassembled WGS sequence"/>
</dbReference>
<dbReference type="OrthoDB" id="3238066at2"/>
<keyword evidence="2" id="KW-0378">Hydrolase</keyword>
<feature type="domain" description="Amidohydrolase 3" evidence="1">
    <location>
        <begin position="43"/>
        <end position="514"/>
    </location>
</feature>
<dbReference type="InterPro" id="IPR013108">
    <property type="entry name" value="Amidohydro_3"/>
</dbReference>
<dbReference type="SUPFAM" id="SSF51338">
    <property type="entry name" value="Composite domain of metallo-dependent hydrolases"/>
    <property type="match status" value="1"/>
</dbReference>
<name>A0A511FDP2_9CELL</name>
<dbReference type="Proteomes" id="UP000564629">
    <property type="component" value="Unassembled WGS sequence"/>
</dbReference>
<reference evidence="2 4" key="1">
    <citation type="submission" date="2019-07" db="EMBL/GenBank/DDBJ databases">
        <title>Whole genome shotgun sequence of Cellulomonas hominis NBRC 16055.</title>
        <authorList>
            <person name="Hosoyama A."/>
            <person name="Uohara A."/>
            <person name="Ohji S."/>
            <person name="Ichikawa N."/>
        </authorList>
    </citation>
    <scope>NUCLEOTIDE SEQUENCE [LARGE SCALE GENOMIC DNA]</scope>
    <source>
        <strain evidence="2 4">NBRC 16055</strain>
    </source>
</reference>
<evidence type="ECO:0000313" key="5">
    <source>
        <dbReference type="Proteomes" id="UP000564629"/>
    </source>
</evidence>
<protein>
    <submittedName>
        <fullName evidence="2">Amidohydrolase</fullName>
    </submittedName>
</protein>
<dbReference type="PANTHER" id="PTHR22642">
    <property type="entry name" value="IMIDAZOLONEPROPIONASE"/>
    <property type="match status" value="1"/>
</dbReference>
<dbReference type="GO" id="GO:0016810">
    <property type="term" value="F:hydrolase activity, acting on carbon-nitrogen (but not peptide) bonds"/>
    <property type="evidence" value="ECO:0007669"/>
    <property type="project" value="InterPro"/>
</dbReference>
<dbReference type="AlphaFoldDB" id="A0A511FDP2"/>
<evidence type="ECO:0000313" key="4">
    <source>
        <dbReference type="Proteomes" id="UP000321723"/>
    </source>
</evidence>
<proteinExistence type="predicted"/>
<dbReference type="EMBL" id="BJVQ01000036">
    <property type="protein sequence ID" value="GEL47351.1"/>
    <property type="molecule type" value="Genomic_DNA"/>
</dbReference>
<organism evidence="2 4">
    <name type="scientific">Cellulomonas hominis</name>
    <dbReference type="NCBI Taxonomy" id="156981"/>
    <lineage>
        <taxon>Bacteria</taxon>
        <taxon>Bacillati</taxon>
        <taxon>Actinomycetota</taxon>
        <taxon>Actinomycetes</taxon>
        <taxon>Micrococcales</taxon>
        <taxon>Cellulomonadaceae</taxon>
        <taxon>Cellulomonas</taxon>
    </lineage>
</organism>
<accession>A0A511FDP2</accession>